<comment type="caution">
    <text evidence="2">The sequence shown here is derived from an EMBL/GenBank/DDBJ whole genome shotgun (WGS) entry which is preliminary data.</text>
</comment>
<organism evidence="2 3">
    <name type="scientific">Penicillium chermesinum</name>
    <dbReference type="NCBI Taxonomy" id="63820"/>
    <lineage>
        <taxon>Eukaryota</taxon>
        <taxon>Fungi</taxon>
        <taxon>Dikarya</taxon>
        <taxon>Ascomycota</taxon>
        <taxon>Pezizomycotina</taxon>
        <taxon>Eurotiomycetes</taxon>
        <taxon>Eurotiomycetidae</taxon>
        <taxon>Eurotiales</taxon>
        <taxon>Aspergillaceae</taxon>
        <taxon>Penicillium</taxon>
    </lineage>
</organism>
<dbReference type="InterPro" id="IPR013078">
    <property type="entry name" value="His_Pase_superF_clade-1"/>
</dbReference>
<evidence type="ECO:0000313" key="3">
    <source>
        <dbReference type="Proteomes" id="UP001150941"/>
    </source>
</evidence>
<dbReference type="PANTHER" id="PTHR48100:SF54">
    <property type="entry name" value="PHOSPHATASE SPAC5H10.03-RELATED"/>
    <property type="match status" value="1"/>
</dbReference>
<dbReference type="OrthoDB" id="496981at2759"/>
<dbReference type="GO" id="GO:0005737">
    <property type="term" value="C:cytoplasm"/>
    <property type="evidence" value="ECO:0007669"/>
    <property type="project" value="TreeGrafter"/>
</dbReference>
<reference evidence="2" key="2">
    <citation type="journal article" date="2023" name="IMA Fungus">
        <title>Comparative genomic study of the Penicillium genus elucidates a diverse pangenome and 15 lateral gene transfer events.</title>
        <authorList>
            <person name="Petersen C."/>
            <person name="Sorensen T."/>
            <person name="Nielsen M.R."/>
            <person name="Sondergaard T.E."/>
            <person name="Sorensen J.L."/>
            <person name="Fitzpatrick D.A."/>
            <person name="Frisvad J.C."/>
            <person name="Nielsen K.L."/>
        </authorList>
    </citation>
    <scope>NUCLEOTIDE SEQUENCE</scope>
    <source>
        <strain evidence="2">IBT 19713</strain>
    </source>
</reference>
<gene>
    <name evidence="2" type="ORF">N7468_007153</name>
</gene>
<accession>A0A9W9NTY0</accession>
<dbReference type="SMART" id="SM00855">
    <property type="entry name" value="PGAM"/>
    <property type="match status" value="1"/>
</dbReference>
<dbReference type="Pfam" id="PF00300">
    <property type="entry name" value="His_Phos_1"/>
    <property type="match status" value="1"/>
</dbReference>
<reference evidence="2" key="1">
    <citation type="submission" date="2022-11" db="EMBL/GenBank/DDBJ databases">
        <authorList>
            <person name="Petersen C."/>
        </authorList>
    </citation>
    <scope>NUCLEOTIDE SEQUENCE</scope>
    <source>
        <strain evidence="2">IBT 19713</strain>
    </source>
</reference>
<dbReference type="GO" id="GO:0016791">
    <property type="term" value="F:phosphatase activity"/>
    <property type="evidence" value="ECO:0007669"/>
    <property type="project" value="TreeGrafter"/>
</dbReference>
<dbReference type="Gene3D" id="3.40.50.1240">
    <property type="entry name" value="Phosphoglycerate mutase-like"/>
    <property type="match status" value="1"/>
</dbReference>
<feature type="region of interest" description="Disordered" evidence="1">
    <location>
        <begin position="249"/>
        <end position="274"/>
    </location>
</feature>
<dbReference type="AlphaFoldDB" id="A0A9W9NTY0"/>
<dbReference type="PANTHER" id="PTHR48100">
    <property type="entry name" value="BROAD-SPECIFICITY PHOSPHATASE YOR283W-RELATED"/>
    <property type="match status" value="1"/>
</dbReference>
<dbReference type="EMBL" id="JAPQKS010000005">
    <property type="protein sequence ID" value="KAJ5225928.1"/>
    <property type="molecule type" value="Genomic_DNA"/>
</dbReference>
<evidence type="ECO:0000256" key="1">
    <source>
        <dbReference type="SAM" id="MobiDB-lite"/>
    </source>
</evidence>
<sequence length="274" mass="30866">MPPIIHCVRHAQGVHNLSHANHVILDPLLTDLGHEQCAKLRDTFPFHDNIGLVTASPLRRTIYTALESFEPVFKAHPEMKLIALPDAQETSDVPCDTGSAPQVLREEFADKPVDLDLVREGWNNNAGRYAPVNQAIRERARAARRWLKNRPEKEIVLVTHGGFLHYFTEDWEDSSMYQGTGWLNTEYRTYTFTEESPELDLVGAPLDGDNASLVETIQSRERRGKSGPTLDRKQQAELYKKGTQSWDDMGLHLSTAEREAAKVPEGSEVDGSRV</sequence>
<dbReference type="Proteomes" id="UP001150941">
    <property type="component" value="Unassembled WGS sequence"/>
</dbReference>
<dbReference type="SUPFAM" id="SSF53254">
    <property type="entry name" value="Phosphoglycerate mutase-like"/>
    <property type="match status" value="1"/>
</dbReference>
<dbReference type="CDD" id="cd07067">
    <property type="entry name" value="HP_PGM_like"/>
    <property type="match status" value="1"/>
</dbReference>
<evidence type="ECO:0000313" key="2">
    <source>
        <dbReference type="EMBL" id="KAJ5225928.1"/>
    </source>
</evidence>
<name>A0A9W9NTY0_9EURO</name>
<dbReference type="RefSeq" id="XP_058329339.1">
    <property type="nucleotide sequence ID" value="XM_058476449.1"/>
</dbReference>
<keyword evidence="3" id="KW-1185">Reference proteome</keyword>
<dbReference type="GeneID" id="83203752"/>
<dbReference type="InterPro" id="IPR029033">
    <property type="entry name" value="His_PPase_superfam"/>
</dbReference>
<protein>
    <submittedName>
        <fullName evidence="2">Phosphoglycerate mutase family protein</fullName>
    </submittedName>
</protein>
<proteinExistence type="predicted"/>
<dbReference type="InterPro" id="IPR050275">
    <property type="entry name" value="PGM_Phosphatase"/>
</dbReference>